<feature type="region of interest" description="Disordered" evidence="6">
    <location>
        <begin position="115"/>
        <end position="194"/>
    </location>
</feature>
<reference evidence="8 9" key="1">
    <citation type="journal article" date="2023" name="Nat. Commun.">
        <title>Origin of minicircular mitochondrial genomes in red algae.</title>
        <authorList>
            <person name="Lee Y."/>
            <person name="Cho C.H."/>
            <person name="Lee Y.M."/>
            <person name="Park S.I."/>
            <person name="Yang J.H."/>
            <person name="West J.A."/>
            <person name="Bhattacharya D."/>
            <person name="Yoon H.S."/>
        </authorList>
    </citation>
    <scope>NUCLEOTIDE SEQUENCE [LARGE SCALE GENOMIC DNA]</scope>
    <source>
        <strain evidence="8 9">CCMP1338</strain>
        <tissue evidence="8">Whole cell</tissue>
    </source>
</reference>
<evidence type="ECO:0000256" key="6">
    <source>
        <dbReference type="SAM" id="MobiDB-lite"/>
    </source>
</evidence>
<dbReference type="GO" id="GO:0016042">
    <property type="term" value="P:lipid catabolic process"/>
    <property type="evidence" value="ECO:0007669"/>
    <property type="project" value="UniProtKB-KW"/>
</dbReference>
<dbReference type="Gene3D" id="3.30.870.10">
    <property type="entry name" value="Endonuclease Chain A"/>
    <property type="match status" value="1"/>
</dbReference>
<keyword evidence="2" id="KW-0442">Lipid degradation</keyword>
<feature type="compositionally biased region" description="Polar residues" evidence="6">
    <location>
        <begin position="172"/>
        <end position="182"/>
    </location>
</feature>
<organism evidence="8 9">
    <name type="scientific">Rhodosorus marinus</name>
    <dbReference type="NCBI Taxonomy" id="101924"/>
    <lineage>
        <taxon>Eukaryota</taxon>
        <taxon>Rhodophyta</taxon>
        <taxon>Stylonematophyceae</taxon>
        <taxon>Stylonematales</taxon>
        <taxon>Stylonemataceae</taxon>
        <taxon>Rhodosorus</taxon>
    </lineage>
</organism>
<feature type="region of interest" description="Disordered" evidence="6">
    <location>
        <begin position="207"/>
        <end position="228"/>
    </location>
</feature>
<gene>
    <name evidence="8" type="ORF">NDN08_008069</name>
</gene>
<dbReference type="Pfam" id="PF13091">
    <property type="entry name" value="PLDc_2"/>
    <property type="match status" value="1"/>
</dbReference>
<sequence>MADFESFFGTAGPLEVTVHGSNTSLDWKSIARAKQFKTGSFGWYGSGRTSCSWDGVESDVVLSLSVTVLGSKKNTDELESKEASSKARTQTLDLELFQGLSSADSTDFDLSTKTPAYREQNCGPDHTQAQSQELKVRPHAENPQPQGNDGNSRPAPGVPIGHGTKPAPGAKKNQTQSEQVNRNPPDAWGNTGFSTSHAQIQSFQAGRTIKKQGPSPGSSAESKPVGRGIVPNGVWDDRGVSDNFAHVDSYFKSKLVITEPYVKQHFNEVLFFPDKSGNNVKKVLYYISSSKNTLDVCVYAFTDDRFKDALLDLHKRGVRIRVLSDETMSKVKGADAHELFVNGIQVRLGGASSYTSMHHKFAVVDDTILLSGSFNWTVQGSKKNYENVIITSDPRLIKTFSCEFGRLWGSIDKIPSATDKQPPEKPDGKP</sequence>
<feature type="domain" description="PLD phosphodiesterase" evidence="7">
    <location>
        <begin position="353"/>
        <end position="380"/>
    </location>
</feature>
<evidence type="ECO:0000313" key="9">
    <source>
        <dbReference type="Proteomes" id="UP001157974"/>
    </source>
</evidence>
<keyword evidence="1" id="KW-0378">Hydrolase</keyword>
<dbReference type="Proteomes" id="UP001157974">
    <property type="component" value="Unassembled WGS sequence"/>
</dbReference>
<evidence type="ECO:0000256" key="1">
    <source>
        <dbReference type="ARBA" id="ARBA00022801"/>
    </source>
</evidence>
<dbReference type="PANTHER" id="PTHR43856">
    <property type="entry name" value="CARDIOLIPIN HYDROLASE"/>
    <property type="match status" value="1"/>
</dbReference>
<comment type="similarity">
    <text evidence="4">Belongs to the phospholipase D family. MitoPLD/Zucchini subfamily.</text>
</comment>
<dbReference type="PANTHER" id="PTHR43856:SF1">
    <property type="entry name" value="MITOCHONDRIAL CARDIOLIPIN HYDROLASE"/>
    <property type="match status" value="1"/>
</dbReference>
<dbReference type="CDD" id="cd09171">
    <property type="entry name" value="PLDc_vPLD6_like"/>
    <property type="match status" value="1"/>
</dbReference>
<proteinExistence type="inferred from homology"/>
<keyword evidence="3" id="KW-0443">Lipid metabolism</keyword>
<name>A0AAV8V2X7_9RHOD</name>
<keyword evidence="9" id="KW-1185">Reference proteome</keyword>
<dbReference type="InterPro" id="IPR051406">
    <property type="entry name" value="PLD_domain"/>
</dbReference>
<dbReference type="InterPro" id="IPR025202">
    <property type="entry name" value="PLD-like_dom"/>
</dbReference>
<accession>A0AAV8V2X7</accession>
<dbReference type="SUPFAM" id="SSF56024">
    <property type="entry name" value="Phospholipase D/nuclease"/>
    <property type="match status" value="1"/>
</dbReference>
<evidence type="ECO:0000256" key="3">
    <source>
        <dbReference type="ARBA" id="ARBA00023098"/>
    </source>
</evidence>
<dbReference type="InterPro" id="IPR001736">
    <property type="entry name" value="PLipase_D/transphosphatidylase"/>
</dbReference>
<dbReference type="EMBL" id="JAMWBK010000002">
    <property type="protein sequence ID" value="KAJ8907967.1"/>
    <property type="molecule type" value="Genomic_DNA"/>
</dbReference>
<evidence type="ECO:0000259" key="7">
    <source>
        <dbReference type="PROSITE" id="PS50035"/>
    </source>
</evidence>
<evidence type="ECO:0000256" key="2">
    <source>
        <dbReference type="ARBA" id="ARBA00022963"/>
    </source>
</evidence>
<dbReference type="AlphaFoldDB" id="A0AAV8V2X7"/>
<comment type="caution">
    <text evidence="8">The sequence shown here is derived from an EMBL/GenBank/DDBJ whole genome shotgun (WGS) entry which is preliminary data.</text>
</comment>
<evidence type="ECO:0000256" key="4">
    <source>
        <dbReference type="ARBA" id="ARBA00038012"/>
    </source>
</evidence>
<dbReference type="GO" id="GO:0016891">
    <property type="term" value="F:RNA endonuclease activity producing 5'-phosphomonoesters, hydrolytic mechanism"/>
    <property type="evidence" value="ECO:0007669"/>
    <property type="project" value="TreeGrafter"/>
</dbReference>
<dbReference type="GO" id="GO:0005739">
    <property type="term" value="C:mitochondrion"/>
    <property type="evidence" value="ECO:0007669"/>
    <property type="project" value="TreeGrafter"/>
</dbReference>
<evidence type="ECO:0000313" key="8">
    <source>
        <dbReference type="EMBL" id="KAJ8907967.1"/>
    </source>
</evidence>
<dbReference type="PROSITE" id="PS50035">
    <property type="entry name" value="PLD"/>
    <property type="match status" value="1"/>
</dbReference>
<evidence type="ECO:0000256" key="5">
    <source>
        <dbReference type="ARBA" id="ARBA00040549"/>
    </source>
</evidence>
<protein>
    <recommendedName>
        <fullName evidence="5">Mitochondrial cardiolipin hydrolase</fullName>
    </recommendedName>
</protein>